<sequence length="734" mass="79255">MLTVGRACLIIALAIALYGIFASVYGARTDRRAWVVSGRRAMYAVAGAVAIAFALLEAAFIRSDFSFVLVANHSSTTTPLFYRATAIWSSQEGSLLLWLLLLSLWSSLMLFLTRHKLREVAPYATAVLLGFAAFFSALLVFLESPFSFVASPPTEGMGLNPLLRHPGMMIHPPMLYGGYTLFAIPFAFAVGALVTRRLDANWIRMTRPYSLGAWFLLGGGILLGARWSYSELGWGGYWAWDPVENASLMPWLTGTAFLHSVMIQEKRGMLKVWNVSLVLATGVLAILGTFLVRSGILESIHAFGASTLGVPFLVLIVTMIVGSVGLVLARASDLRSEHQLDSLLSREAVFLLNNLVLVGLCFVIFWGTFFPLISEAISGREASVGPPWFNRYTVPLALVLVLLSGIGPVIAWRRATAANLRRNMLAPTGVALLALVGLLALTDAGGSIPALLMFVFGAFVLTVVWQELWRGVRARRISARESVPVALVALIRRNRRRYGGYVVHVGIAVLFMGVAASSAFQQAQDVSIRPGDTVTVGDHQVTYERPTGEIVAASNGRLEKIDLGAVLRVARDGQPLGTLHTEKSYFPTADPNLGPVSRFFEGEATSEVALNAGWRRDVWTSIAPDTARLAPRIEEGDRVFAAATELSPEARSQALALALDGLVSSYVADPPPATFRVLISPLVTWIWVGALIAILGSLIALWPTRGSRQPARASYAARVGRDVRATSAPVGGAA</sequence>
<organism evidence="13">
    <name type="scientific">uncultured Solirubrobacteraceae bacterium</name>
    <dbReference type="NCBI Taxonomy" id="1162706"/>
    <lineage>
        <taxon>Bacteria</taxon>
        <taxon>Bacillati</taxon>
        <taxon>Actinomycetota</taxon>
        <taxon>Thermoleophilia</taxon>
        <taxon>Solirubrobacterales</taxon>
        <taxon>Solirubrobacteraceae</taxon>
        <taxon>environmental samples</taxon>
    </lineage>
</organism>
<evidence type="ECO:0000256" key="4">
    <source>
        <dbReference type="ARBA" id="ARBA00022519"/>
    </source>
</evidence>
<feature type="transmembrane region" description="Helical" evidence="10">
    <location>
        <begin position="247"/>
        <end position="263"/>
    </location>
</feature>
<dbReference type="Pfam" id="PF01578">
    <property type="entry name" value="Cytochrom_C_asm"/>
    <property type="match status" value="1"/>
</dbReference>
<evidence type="ECO:0000256" key="8">
    <source>
        <dbReference type="ARBA" id="ARBA00023136"/>
    </source>
</evidence>
<keyword evidence="6" id="KW-0201">Cytochrome c-type biogenesis</keyword>
<keyword evidence="13" id="KW-0456">Lyase</keyword>
<dbReference type="GO" id="GO:0016829">
    <property type="term" value="F:lyase activity"/>
    <property type="evidence" value="ECO:0007669"/>
    <property type="project" value="UniProtKB-KW"/>
</dbReference>
<dbReference type="InterPro" id="IPR003568">
    <property type="entry name" value="Cyt_c_biogenesis_CcmF"/>
</dbReference>
<evidence type="ECO:0000259" key="12">
    <source>
        <dbReference type="Pfam" id="PF16327"/>
    </source>
</evidence>
<feature type="transmembrane region" description="Helical" evidence="10">
    <location>
        <begin position="448"/>
        <end position="468"/>
    </location>
</feature>
<feature type="transmembrane region" description="Helical" evidence="10">
    <location>
        <begin position="308"/>
        <end position="329"/>
    </location>
</feature>
<comment type="similarity">
    <text evidence="2">Belongs to the CcmF/CycK/Ccl1/NrfE/CcsA family.</text>
</comment>
<evidence type="ECO:0000313" key="13">
    <source>
        <dbReference type="EMBL" id="CAA9461875.1"/>
    </source>
</evidence>
<evidence type="ECO:0000256" key="9">
    <source>
        <dbReference type="ARBA" id="ARBA00037230"/>
    </source>
</evidence>
<dbReference type="GO" id="GO:0017004">
    <property type="term" value="P:cytochrome complex assembly"/>
    <property type="evidence" value="ECO:0007669"/>
    <property type="project" value="UniProtKB-KW"/>
</dbReference>
<proteinExistence type="inferred from homology"/>
<feature type="transmembrane region" description="Helical" evidence="10">
    <location>
        <begin position="176"/>
        <end position="196"/>
    </location>
</feature>
<dbReference type="AlphaFoldDB" id="A0A6J4R599"/>
<evidence type="ECO:0000256" key="5">
    <source>
        <dbReference type="ARBA" id="ARBA00022692"/>
    </source>
</evidence>
<dbReference type="Pfam" id="PF16327">
    <property type="entry name" value="CcmF_C"/>
    <property type="match status" value="1"/>
</dbReference>
<dbReference type="InterPro" id="IPR003567">
    <property type="entry name" value="Cyt_c_biogenesis"/>
</dbReference>
<feature type="domain" description="Cytochrome c-type biogenesis protein CcmF C-terminal" evidence="12">
    <location>
        <begin position="313"/>
        <end position="624"/>
    </location>
</feature>
<dbReference type="GO" id="GO:0015232">
    <property type="term" value="F:heme transmembrane transporter activity"/>
    <property type="evidence" value="ECO:0007669"/>
    <property type="project" value="InterPro"/>
</dbReference>
<evidence type="ECO:0000256" key="1">
    <source>
        <dbReference type="ARBA" id="ARBA00004429"/>
    </source>
</evidence>
<keyword evidence="5 10" id="KW-0812">Transmembrane</keyword>
<dbReference type="PRINTS" id="PR01410">
    <property type="entry name" value="CCBIOGENESIS"/>
</dbReference>
<keyword evidence="4" id="KW-0997">Cell inner membrane</keyword>
<keyword evidence="8 10" id="KW-0472">Membrane</keyword>
<dbReference type="InterPro" id="IPR002541">
    <property type="entry name" value="Cyt_c_assembly"/>
</dbReference>
<feature type="transmembrane region" description="Helical" evidence="10">
    <location>
        <begin position="120"/>
        <end position="142"/>
    </location>
</feature>
<feature type="transmembrane region" description="Helical" evidence="10">
    <location>
        <begin position="95"/>
        <end position="113"/>
    </location>
</feature>
<feature type="domain" description="Cytochrome c assembly protein" evidence="11">
    <location>
        <begin position="88"/>
        <end position="294"/>
    </location>
</feature>
<evidence type="ECO:0000256" key="10">
    <source>
        <dbReference type="SAM" id="Phobius"/>
    </source>
</evidence>
<keyword evidence="7 10" id="KW-1133">Transmembrane helix</keyword>
<dbReference type="PANTHER" id="PTHR43653">
    <property type="entry name" value="CYTOCHROME C ASSEMBLY PROTEIN-RELATED"/>
    <property type="match status" value="1"/>
</dbReference>
<reference evidence="13" key="1">
    <citation type="submission" date="2020-02" db="EMBL/GenBank/DDBJ databases">
        <authorList>
            <person name="Meier V. D."/>
        </authorList>
    </citation>
    <scope>NUCLEOTIDE SEQUENCE</scope>
    <source>
        <strain evidence="13">AVDCRST_MAG38</strain>
    </source>
</reference>
<gene>
    <name evidence="13" type="ORF">AVDCRST_MAG38-168</name>
</gene>
<feature type="transmembrane region" description="Helical" evidence="10">
    <location>
        <begin position="350"/>
        <end position="372"/>
    </location>
</feature>
<dbReference type="GO" id="GO:0005886">
    <property type="term" value="C:plasma membrane"/>
    <property type="evidence" value="ECO:0007669"/>
    <property type="project" value="UniProtKB-SubCell"/>
</dbReference>
<feature type="transmembrane region" description="Helical" evidence="10">
    <location>
        <begin position="275"/>
        <end position="296"/>
    </location>
</feature>
<feature type="transmembrane region" description="Helical" evidence="10">
    <location>
        <begin position="682"/>
        <end position="702"/>
    </location>
</feature>
<feature type="transmembrane region" description="Helical" evidence="10">
    <location>
        <begin position="42"/>
        <end position="60"/>
    </location>
</feature>
<comment type="subcellular location">
    <subcellularLocation>
        <location evidence="1">Cell inner membrane</location>
        <topology evidence="1">Multi-pass membrane protein</topology>
    </subcellularLocation>
</comment>
<evidence type="ECO:0000256" key="7">
    <source>
        <dbReference type="ARBA" id="ARBA00022989"/>
    </source>
</evidence>
<dbReference type="PANTHER" id="PTHR43653:SF1">
    <property type="entry name" value="CYTOCHROME C-TYPE BIOGENESIS PROTEIN CCMF"/>
    <property type="match status" value="1"/>
</dbReference>
<comment type="function">
    <text evidence="9">Required for the biogenesis of c-type cytochromes. Possible subunit of a heme lyase.</text>
</comment>
<feature type="transmembrane region" description="Helical" evidence="10">
    <location>
        <begin position="424"/>
        <end position="442"/>
    </location>
</feature>
<feature type="transmembrane region" description="Helical" evidence="10">
    <location>
        <begin position="501"/>
        <end position="520"/>
    </location>
</feature>
<protein>
    <submittedName>
        <fullName evidence="13">Cytochrome c heme lyase subunit CcmF</fullName>
    </submittedName>
</protein>
<evidence type="ECO:0000256" key="6">
    <source>
        <dbReference type="ARBA" id="ARBA00022748"/>
    </source>
</evidence>
<dbReference type="InterPro" id="IPR032523">
    <property type="entry name" value="CcmF_C"/>
</dbReference>
<feature type="transmembrane region" description="Helical" evidence="10">
    <location>
        <begin position="392"/>
        <end position="412"/>
    </location>
</feature>
<accession>A0A6J4R599</accession>
<feature type="transmembrane region" description="Helical" evidence="10">
    <location>
        <begin position="208"/>
        <end position="227"/>
    </location>
</feature>
<name>A0A6J4R599_9ACTN</name>
<keyword evidence="3" id="KW-1003">Cell membrane</keyword>
<evidence type="ECO:0000256" key="2">
    <source>
        <dbReference type="ARBA" id="ARBA00009186"/>
    </source>
</evidence>
<dbReference type="PRINTS" id="PR01411">
    <property type="entry name" value="CCMFBIOGNSIS"/>
</dbReference>
<dbReference type="GO" id="GO:0020037">
    <property type="term" value="F:heme binding"/>
    <property type="evidence" value="ECO:0007669"/>
    <property type="project" value="InterPro"/>
</dbReference>
<evidence type="ECO:0000259" key="11">
    <source>
        <dbReference type="Pfam" id="PF01578"/>
    </source>
</evidence>
<dbReference type="EMBL" id="CADCVJ010000011">
    <property type="protein sequence ID" value="CAA9461875.1"/>
    <property type="molecule type" value="Genomic_DNA"/>
</dbReference>
<evidence type="ECO:0000256" key="3">
    <source>
        <dbReference type="ARBA" id="ARBA00022475"/>
    </source>
</evidence>